<comment type="caution">
    <text evidence="1">The sequence shown here is derived from an EMBL/GenBank/DDBJ whole genome shotgun (WGS) entry which is preliminary data.</text>
</comment>
<keyword evidence="2" id="KW-1185">Reference proteome</keyword>
<reference evidence="2" key="1">
    <citation type="journal article" date="2019" name="Int. J. Syst. Evol. Microbiol.">
        <title>The Global Catalogue of Microorganisms (GCM) 10K type strain sequencing project: providing services to taxonomists for standard genome sequencing and annotation.</title>
        <authorList>
            <consortium name="The Broad Institute Genomics Platform"/>
            <consortium name="The Broad Institute Genome Sequencing Center for Infectious Disease"/>
            <person name="Wu L."/>
            <person name="Ma J."/>
        </authorList>
    </citation>
    <scope>NUCLEOTIDE SEQUENCE [LARGE SCALE GENOMIC DNA]</scope>
    <source>
        <strain evidence="2">CCUG 56331</strain>
    </source>
</reference>
<protein>
    <recommendedName>
        <fullName evidence="3">Flagellar hook-length control protein-like C-terminal domain-containing protein</fullName>
    </recommendedName>
</protein>
<organism evidence="1 2">
    <name type="scientific">Ureibacillus suwonensis</name>
    <dbReference type="NCBI Taxonomy" id="313007"/>
    <lineage>
        <taxon>Bacteria</taxon>
        <taxon>Bacillati</taxon>
        <taxon>Bacillota</taxon>
        <taxon>Bacilli</taxon>
        <taxon>Bacillales</taxon>
        <taxon>Caryophanaceae</taxon>
        <taxon>Ureibacillus</taxon>
    </lineage>
</organism>
<name>A0ABW0RAL9_9BACL</name>
<evidence type="ECO:0008006" key="3">
    <source>
        <dbReference type="Google" id="ProtNLM"/>
    </source>
</evidence>
<dbReference type="EMBL" id="JBHSNQ010000048">
    <property type="protein sequence ID" value="MFC5541269.1"/>
    <property type="molecule type" value="Genomic_DNA"/>
</dbReference>
<proteinExistence type="predicted"/>
<dbReference type="Proteomes" id="UP001595978">
    <property type="component" value="Unassembled WGS sequence"/>
</dbReference>
<sequence length="615" mass="68034">MTIPSFQPIQNQQMAIQKGPLVLKQGQVFYGSVKQLYPNQTAEIQIGEHHLVAKLETPLKVGDSHFFQVTGINPQAELKVVSGPMVKESANVQQLMESLNLPKSQEMQQLLTHFIKNQLPISREQLMQAESWLKSLPDGASKQEALSALQKLVELKLPFTEETFKALLFGSKTSGITNNLEQFAQLLDRSSNVNPQAKENLLNAIRSIANPLETETAGLVIARSVRTLLDGAAQSTIKQNALNILIEANILTKEANLSNWLNQLTVSSKNDTAGSMIGRLQSGTEETVAQRIQQIAGWVENEHNLTAQQKNAILQTLKSFNGTNGEQLGKQLHAQLLEAYSEQTVNGLFAKGDGISPKEQLLSLLKHEFASNPEAELKNLARTFQSSNEPATNALFAESEELLLSKLNGKGMQQAIQSILKNLGLSYESALNKTGDVESIVQSLKPQVLSFIRNESVPAELKNAAEMLLARLNGMQLLSGEAGHQHQIIMQIPLQFLGKQVDATVQWNGRMKKDGKIDSNYARILFYLNMEALKETVIDMQVQNRIVTVYVYNEHEGLEPLAEPLKKSLKAGLEEKNYHLSGVMIKPFSKRENVTKKVEKTGDNGASHKGVDIRI</sequence>
<evidence type="ECO:0000313" key="1">
    <source>
        <dbReference type="EMBL" id="MFC5541269.1"/>
    </source>
</evidence>
<evidence type="ECO:0000313" key="2">
    <source>
        <dbReference type="Proteomes" id="UP001595978"/>
    </source>
</evidence>
<dbReference type="RefSeq" id="WP_390309026.1">
    <property type="nucleotide sequence ID" value="NZ_JBHSNQ010000048.1"/>
</dbReference>
<gene>
    <name evidence="1" type="ORF">ACFPOH_05675</name>
</gene>
<accession>A0ABW0RAL9</accession>